<comment type="caution">
    <text evidence="1">The sequence shown here is derived from an EMBL/GenBank/DDBJ whole genome shotgun (WGS) entry which is preliminary data.</text>
</comment>
<reference evidence="1 2" key="1">
    <citation type="submission" date="2021-01" db="EMBL/GenBank/DDBJ databases">
        <title>Whole genome shotgun sequence of Catellatospora citrea NBRC 14495.</title>
        <authorList>
            <person name="Komaki H."/>
            <person name="Tamura T."/>
        </authorList>
    </citation>
    <scope>NUCLEOTIDE SEQUENCE [LARGE SCALE GENOMIC DNA]</scope>
    <source>
        <strain evidence="1 2">NBRC 14495</strain>
    </source>
</reference>
<dbReference type="AlphaFoldDB" id="A0A8J3K9S8"/>
<accession>A0A8J3K9S8</accession>
<evidence type="ECO:0000313" key="2">
    <source>
        <dbReference type="Proteomes" id="UP000659904"/>
    </source>
</evidence>
<proteinExistence type="predicted"/>
<dbReference type="Proteomes" id="UP000659904">
    <property type="component" value="Unassembled WGS sequence"/>
</dbReference>
<organism evidence="1 2">
    <name type="scientific">Catellatospora citrea</name>
    <dbReference type="NCBI Taxonomy" id="53366"/>
    <lineage>
        <taxon>Bacteria</taxon>
        <taxon>Bacillati</taxon>
        <taxon>Actinomycetota</taxon>
        <taxon>Actinomycetes</taxon>
        <taxon>Micromonosporales</taxon>
        <taxon>Micromonosporaceae</taxon>
        <taxon>Catellatospora</taxon>
    </lineage>
</organism>
<keyword evidence="2" id="KW-1185">Reference proteome</keyword>
<sequence>MKIPLFGGRRVLPAERRPKLAADERVLAWAPAGEDTVVATNLGLWWDGRRAGWHRIDKAVWDGATLVVTPAVVVTERVGYEVVADGTPVRLTLTDPHHLPHQVRLRVTGSVQQPQHHELPGGGAWIFARRVPGVDGLSWTVRYDHGTDGEDPAVIAATDQLIAAARNDLGDL</sequence>
<protein>
    <submittedName>
        <fullName evidence="1">Uncharacterized protein</fullName>
    </submittedName>
</protein>
<dbReference type="EMBL" id="BONH01000001">
    <property type="protein sequence ID" value="GIF95587.1"/>
    <property type="molecule type" value="Genomic_DNA"/>
</dbReference>
<evidence type="ECO:0000313" key="1">
    <source>
        <dbReference type="EMBL" id="GIF95587.1"/>
    </source>
</evidence>
<name>A0A8J3K9S8_9ACTN</name>
<gene>
    <name evidence="1" type="ORF">Cci01nite_06810</name>
</gene>